<dbReference type="Gene3D" id="1.25.40.20">
    <property type="entry name" value="Ankyrin repeat-containing domain"/>
    <property type="match status" value="1"/>
</dbReference>
<dbReference type="InterPro" id="IPR026870">
    <property type="entry name" value="Zinc_ribbon_dom"/>
</dbReference>
<feature type="domain" description="Zinc-ribbon" evidence="1">
    <location>
        <begin position="3"/>
        <end position="25"/>
    </location>
</feature>
<evidence type="ECO:0000313" key="2">
    <source>
        <dbReference type="EMBL" id="GMI18942.1"/>
    </source>
</evidence>
<name>A0ABQ6M3J9_9STRA</name>
<dbReference type="EMBL" id="BRYB01002384">
    <property type="protein sequence ID" value="GMI18942.1"/>
    <property type="molecule type" value="Genomic_DNA"/>
</dbReference>
<dbReference type="SUPFAM" id="SSF48403">
    <property type="entry name" value="Ankyrin repeat"/>
    <property type="match status" value="1"/>
</dbReference>
<evidence type="ECO:0000313" key="3">
    <source>
        <dbReference type="Proteomes" id="UP001165060"/>
    </source>
</evidence>
<proteinExistence type="predicted"/>
<evidence type="ECO:0000259" key="1">
    <source>
        <dbReference type="Pfam" id="PF13240"/>
    </source>
</evidence>
<organism evidence="2 3">
    <name type="scientific">Tetraparma gracilis</name>
    <dbReference type="NCBI Taxonomy" id="2962635"/>
    <lineage>
        <taxon>Eukaryota</taxon>
        <taxon>Sar</taxon>
        <taxon>Stramenopiles</taxon>
        <taxon>Ochrophyta</taxon>
        <taxon>Bolidophyceae</taxon>
        <taxon>Parmales</taxon>
        <taxon>Triparmaceae</taxon>
        <taxon>Tetraparma</taxon>
    </lineage>
</organism>
<accession>A0ABQ6M3J9</accession>
<keyword evidence="3" id="KW-1185">Reference proteome</keyword>
<dbReference type="Pfam" id="PF13240">
    <property type="entry name" value="Zn_Ribbon_1"/>
    <property type="match status" value="1"/>
</dbReference>
<gene>
    <name evidence="2" type="ORF">TeGR_g10716</name>
</gene>
<reference evidence="2 3" key="1">
    <citation type="journal article" date="2023" name="Commun. Biol.">
        <title>Genome analysis of Parmales, the sister group of diatoms, reveals the evolutionary specialization of diatoms from phago-mixotrophs to photoautotrophs.</title>
        <authorList>
            <person name="Ban H."/>
            <person name="Sato S."/>
            <person name="Yoshikawa S."/>
            <person name="Yamada K."/>
            <person name="Nakamura Y."/>
            <person name="Ichinomiya M."/>
            <person name="Sato N."/>
            <person name="Blanc-Mathieu R."/>
            <person name="Endo H."/>
            <person name="Kuwata A."/>
            <person name="Ogata H."/>
        </authorList>
    </citation>
    <scope>NUCLEOTIDE SEQUENCE [LARGE SCALE GENOMIC DNA]</scope>
</reference>
<protein>
    <recommendedName>
        <fullName evidence="1">Zinc-ribbon domain-containing protein</fullName>
    </recommendedName>
</protein>
<dbReference type="InterPro" id="IPR036770">
    <property type="entry name" value="Ankyrin_rpt-contain_sf"/>
</dbReference>
<comment type="caution">
    <text evidence="2">The sequence shown here is derived from an EMBL/GenBank/DDBJ whole genome shotgun (WGS) entry which is preliminary data.</text>
</comment>
<sequence>MSFCSECGSQHPKSGSKFCSNCGAPTDDFLPSASAASGLPPPPLDISKGASAPQAVAVAVPFPQVYTAVPSPPPPTSQSMNRDPNQITRSQLYDRSRYPNGGPRGDQNLCCLTFLCAANFAMCPLHWLATCGFDEAVDGLTSHAFWWWCRNIPCSPCDPSAMMPLWFCSEPTGWAASHGQLHTVMVLVKNGADPKRKNCSDNNAFSDAKREKHQHVVDWLNEWQRIEGR</sequence>
<dbReference type="Proteomes" id="UP001165060">
    <property type="component" value="Unassembled WGS sequence"/>
</dbReference>